<reference evidence="1" key="1">
    <citation type="submission" date="2023-08" db="EMBL/GenBank/DDBJ databases">
        <title>Genomic characterization of piscicolin 126 produced by Carnobacterium maltaromaticum CM22 strain isolated from salmon (Salmo salar).</title>
        <authorList>
            <person name="Gonzalez-Gragera E."/>
            <person name="Garcia-Lopez J.D."/>
            <person name="Teso-Perez C."/>
            <person name="Gimenez-Hernandez I."/>
            <person name="Peralta-Sanchez J.M."/>
            <person name="Valdivia E."/>
            <person name="Montalban-Lopez M."/>
            <person name="Martin-Platero A.M."/>
            <person name="Banos A."/>
            <person name="Martinez-Bueno M."/>
        </authorList>
    </citation>
    <scope>NUCLEOTIDE SEQUENCE</scope>
    <source>
        <strain evidence="1">CM22</strain>
    </source>
</reference>
<evidence type="ECO:0000313" key="1">
    <source>
        <dbReference type="EMBL" id="MDZ5759349.1"/>
    </source>
</evidence>
<dbReference type="EMBL" id="JAVBVO010000003">
    <property type="protein sequence ID" value="MDZ5759349.1"/>
    <property type="molecule type" value="Genomic_DNA"/>
</dbReference>
<accession>A0AAW9JXJ8</accession>
<name>A0AAW9JXJ8_CARML</name>
<sequence length="400" mass="45017">MLFSTKKVVNSSKDPFLDSIVSMSVSEGTNYTSISALKNSDVFTAVKILAQDMASNPIVLLKNGIVQKPSHITHLLNKKPNKNTTGWHMKFALAVNALLAGNGYAEILFDKTGKITGFELLKPSEVSIIQEDDHSIVSYMVGNEREVSQENMIHLKFFSYDGIIGRSPLMSLQVEIDLQNKGNKNLLGFFKNGVNSSGILKVINSELDADGKRAIREKFEEANAGDANALRTIVLDETMEYKKMEVSTEVLKLINNNIYSTKQIAKAFGIPLERMGIEMTNTSSNDANMLYMKNTLNHYFAASTAEFDSKLLEIGEWEFGYDTRRLSKMDPEEETKNVVEKLKETIITIDEARRELGYAPLPDRRGERVLANLNFTSLEKIDEYEMRRNKNAQIERGDEN</sequence>
<protein>
    <submittedName>
        <fullName evidence="1">Phage portal protein</fullName>
    </submittedName>
</protein>
<dbReference type="InterPro" id="IPR006944">
    <property type="entry name" value="Phage/GTA_portal"/>
</dbReference>
<proteinExistence type="predicted"/>
<dbReference type="AlphaFoldDB" id="A0AAW9JXJ8"/>
<gene>
    <name evidence="1" type="ORF">RAK27_11810</name>
</gene>
<organism evidence="1 2">
    <name type="scientific">Carnobacterium maltaromaticum</name>
    <name type="common">Carnobacterium piscicola</name>
    <dbReference type="NCBI Taxonomy" id="2751"/>
    <lineage>
        <taxon>Bacteria</taxon>
        <taxon>Bacillati</taxon>
        <taxon>Bacillota</taxon>
        <taxon>Bacilli</taxon>
        <taxon>Lactobacillales</taxon>
        <taxon>Carnobacteriaceae</taxon>
        <taxon>Carnobacterium</taxon>
    </lineage>
</organism>
<comment type="caution">
    <text evidence="1">The sequence shown here is derived from an EMBL/GenBank/DDBJ whole genome shotgun (WGS) entry which is preliminary data.</text>
</comment>
<dbReference type="Pfam" id="PF04860">
    <property type="entry name" value="Phage_portal"/>
    <property type="match status" value="1"/>
</dbReference>
<dbReference type="NCBIfam" id="TIGR01537">
    <property type="entry name" value="portal_HK97"/>
    <property type="match status" value="1"/>
</dbReference>
<dbReference type="RefSeq" id="WP_322809191.1">
    <property type="nucleotide sequence ID" value="NZ_JAVBVO010000003.1"/>
</dbReference>
<evidence type="ECO:0000313" key="2">
    <source>
        <dbReference type="Proteomes" id="UP001290462"/>
    </source>
</evidence>
<dbReference type="InterPro" id="IPR006427">
    <property type="entry name" value="Portal_HK97"/>
</dbReference>
<dbReference type="Proteomes" id="UP001290462">
    <property type="component" value="Unassembled WGS sequence"/>
</dbReference>